<dbReference type="Proteomes" id="UP000051461">
    <property type="component" value="Unassembled WGS sequence"/>
</dbReference>
<dbReference type="OrthoDB" id="2315555at2"/>
<protein>
    <submittedName>
        <fullName evidence="1">Uncharacterized protein</fullName>
    </submittedName>
</protein>
<proteinExistence type="predicted"/>
<organism evidence="1 2">
    <name type="scientific">Loigolactobacillus bifermentans DSM 20003</name>
    <dbReference type="NCBI Taxonomy" id="1423726"/>
    <lineage>
        <taxon>Bacteria</taxon>
        <taxon>Bacillati</taxon>
        <taxon>Bacillota</taxon>
        <taxon>Bacilli</taxon>
        <taxon>Lactobacillales</taxon>
        <taxon>Lactobacillaceae</taxon>
        <taxon>Loigolactobacillus</taxon>
    </lineage>
</organism>
<accession>A0A0R1HBP2</accession>
<keyword evidence="2" id="KW-1185">Reference proteome</keyword>
<dbReference type="STRING" id="1423726.FC07_GL000498"/>
<evidence type="ECO:0000313" key="1">
    <source>
        <dbReference type="EMBL" id="KRK40487.1"/>
    </source>
</evidence>
<evidence type="ECO:0000313" key="2">
    <source>
        <dbReference type="Proteomes" id="UP000051461"/>
    </source>
</evidence>
<dbReference type="AlphaFoldDB" id="A0A0R1HBP2"/>
<dbReference type="RefSeq" id="WP_057903572.1">
    <property type="nucleotide sequence ID" value="NZ_AZDA01000013.1"/>
</dbReference>
<dbReference type="PATRIC" id="fig|1423726.3.peg.514"/>
<name>A0A0R1HBP2_9LACO</name>
<reference evidence="1 2" key="1">
    <citation type="journal article" date="2015" name="Genome Announc.">
        <title>Expanding the biotechnology potential of lactobacilli through comparative genomics of 213 strains and associated genera.</title>
        <authorList>
            <person name="Sun Z."/>
            <person name="Harris H.M."/>
            <person name="McCann A."/>
            <person name="Guo C."/>
            <person name="Argimon S."/>
            <person name="Zhang W."/>
            <person name="Yang X."/>
            <person name="Jeffery I.B."/>
            <person name="Cooney J.C."/>
            <person name="Kagawa T.F."/>
            <person name="Liu W."/>
            <person name="Song Y."/>
            <person name="Salvetti E."/>
            <person name="Wrobel A."/>
            <person name="Rasinkangas P."/>
            <person name="Parkhill J."/>
            <person name="Rea M.C."/>
            <person name="O'Sullivan O."/>
            <person name="Ritari J."/>
            <person name="Douillard F.P."/>
            <person name="Paul Ross R."/>
            <person name="Yang R."/>
            <person name="Briner A.E."/>
            <person name="Felis G.E."/>
            <person name="de Vos W.M."/>
            <person name="Barrangou R."/>
            <person name="Klaenhammer T.R."/>
            <person name="Caufield P.W."/>
            <person name="Cui Y."/>
            <person name="Zhang H."/>
            <person name="O'Toole P.W."/>
        </authorList>
    </citation>
    <scope>NUCLEOTIDE SEQUENCE [LARGE SCALE GENOMIC DNA]</scope>
    <source>
        <strain evidence="1 2">DSM 20003</strain>
    </source>
</reference>
<comment type="caution">
    <text evidence="1">The sequence shown here is derived from an EMBL/GenBank/DDBJ whole genome shotgun (WGS) entry which is preliminary data.</text>
</comment>
<gene>
    <name evidence="1" type="ORF">FC07_GL000498</name>
</gene>
<dbReference type="EMBL" id="AZDA01000013">
    <property type="protein sequence ID" value="KRK40487.1"/>
    <property type="molecule type" value="Genomic_DNA"/>
</dbReference>
<sequence length="109" mass="12387">MKFETIVTDCALSIYQHQHFALAQHITLPITFTHDRKEAIGCVIFDLPAKGQGDYSVHRFDQRYGMVQDPVRQVPHSTLYDCEADWDQADELVAAVEKQVATLEVAPKK</sequence>